<keyword evidence="3" id="KW-1185">Reference proteome</keyword>
<gene>
    <name evidence="2" type="ORF">KAR29_11440</name>
</gene>
<keyword evidence="1" id="KW-0732">Signal</keyword>
<evidence type="ECO:0000313" key="3">
    <source>
        <dbReference type="Proteomes" id="UP000671879"/>
    </source>
</evidence>
<proteinExistence type="predicted"/>
<dbReference type="KEGG" id="aram:KAR29_11440"/>
<evidence type="ECO:0000313" key="2">
    <source>
        <dbReference type="EMBL" id="QTX31920.1"/>
    </source>
</evidence>
<dbReference type="AlphaFoldDB" id="A0A9Q7A6M9"/>
<dbReference type="InterPro" id="IPR010344">
    <property type="entry name" value="YbjH"/>
</dbReference>
<dbReference type="Pfam" id="PF06082">
    <property type="entry name" value="YjbH"/>
    <property type="match status" value="2"/>
</dbReference>
<evidence type="ECO:0000256" key="1">
    <source>
        <dbReference type="SAM" id="SignalP"/>
    </source>
</evidence>
<name>A0A9Q7A6M9_9BACT</name>
<sequence>MRRLTAFFPILLLLAFGALPPAEGLTPSASNAGFTGLWEYPSALMPGDGAGWIGLSRYHPYQPYYLNLGYLPWLEFNVRLTRFLTSDTSKNDPSYAWDDYIDKAIDLKVLLARQRGFLPNLAVGATDISGTRILDAEYVVATYAFERAAFTFGYGTERYDGFFGGFEWEFGDWLTFKAEYSPLDYSRDAAYSSTGIAADLGKEKWNAGFVFRLPYNLDASVSYQRGEEWCWGLSYRFDLSRPLFGGRKPERFEPEAYEVVGWDEADFALIAGKIIGDIQNNLGIRDIHVFFGDRRVLVAYENIGHASQAEAMARALLLTAFHLPWDVEELVVVPRVRGQSLVRLSISGEQCGLLRLQRMNRYDGSGAAVAWTDGDPYGREADESWPLHYGPDGSQKKGRTTAKLMVTADVRIDRPTTKPFFMSRQNLDLVVDHRTSDGWAAHLDIRHPLNNDIDIWWEPYLNDNTRIYKGVVSYTRSFGDGLFAQAEAGWLDELWAGANLWGRKYLGQGDFWVGARASYTHPRDSDKFASLSDSNSFGGNTLHGYYLRYWNPDEWRLSWWAQAGYHENLYDLDLTAEYGRFINEDQGYRLSAMRWWNGIGLGFYYVVTDIKIPGESYTRVGATLDIPVGAFWGTDSAQRWNEDIRINSAWVYDGGRQPGAWQTPEQLWGQLQPERLRGNLYEELERLCDGARGDGDSQPERPVYGLYDYLKRDIYPEMW</sequence>
<feature type="chain" id="PRO_5040269676" evidence="1">
    <location>
        <begin position="25"/>
        <end position="719"/>
    </location>
</feature>
<dbReference type="Proteomes" id="UP000671879">
    <property type="component" value="Chromosome"/>
</dbReference>
<reference evidence="3" key="1">
    <citation type="submission" date="2021-04" db="EMBL/GenBank/DDBJ databases">
        <title>A novel Synergistetes isolate from a pyrite-forming mixed culture.</title>
        <authorList>
            <person name="Bunk B."/>
            <person name="Sproer C."/>
            <person name="Spring S."/>
            <person name="Pester M."/>
        </authorList>
    </citation>
    <scope>NUCLEOTIDE SEQUENCE [LARGE SCALE GENOMIC DNA]</scope>
    <source>
        <strain evidence="3">J.5.4.2-T.3.5.2</strain>
    </source>
</reference>
<organism evidence="2 3">
    <name type="scientific">Aminithiophilus ramosus</name>
    <dbReference type="NCBI Taxonomy" id="3029084"/>
    <lineage>
        <taxon>Bacteria</taxon>
        <taxon>Thermotogati</taxon>
        <taxon>Synergistota</taxon>
        <taxon>Synergistia</taxon>
        <taxon>Synergistales</taxon>
        <taxon>Aminithiophilaceae</taxon>
        <taxon>Aminithiophilus</taxon>
    </lineage>
</organism>
<feature type="signal peptide" evidence="1">
    <location>
        <begin position="1"/>
        <end position="24"/>
    </location>
</feature>
<dbReference type="EMBL" id="CP072943">
    <property type="protein sequence ID" value="QTX31920.1"/>
    <property type="molecule type" value="Genomic_DNA"/>
</dbReference>
<protein>
    <submittedName>
        <fullName evidence="2">YjbH domain-containing protein</fullName>
    </submittedName>
</protein>
<accession>A0A9Q7A6M9</accession>
<dbReference type="RefSeq" id="WP_274373117.1">
    <property type="nucleotide sequence ID" value="NZ_CP072943.1"/>
</dbReference>